<sequence>MSHLPLRWREALEYGYVQFFRLKMRGSGPGDPSTVGRYGVLVYVSYYSDSAFYEFFPRRLLIRKRADLDYTQLLHAVDTVTNQPWMRFDWPAYAFGSEPAEWAQTSAITDLLIDNLGHELDEIADPPPLDAAGRRVPRTFDSPRSHALANVILEQHMLLDSLALQAKAKQPLTLQEAVSGSDPWADYLRNAALEPD</sequence>
<organism evidence="1 2">
    <name type="scientific">Pseudomonas fluorescens</name>
    <dbReference type="NCBI Taxonomy" id="294"/>
    <lineage>
        <taxon>Bacteria</taxon>
        <taxon>Pseudomonadati</taxon>
        <taxon>Pseudomonadota</taxon>
        <taxon>Gammaproteobacteria</taxon>
        <taxon>Pseudomonadales</taxon>
        <taxon>Pseudomonadaceae</taxon>
        <taxon>Pseudomonas</taxon>
    </lineage>
</organism>
<dbReference type="AlphaFoldDB" id="A0A4Y9T9Z3"/>
<gene>
    <name evidence="1" type="ORF">E4T65_22860</name>
</gene>
<comment type="caution">
    <text evidence="1">The sequence shown here is derived from an EMBL/GenBank/DDBJ whole genome shotgun (WGS) entry which is preliminary data.</text>
</comment>
<reference evidence="1 2" key="1">
    <citation type="submission" date="2019-03" db="EMBL/GenBank/DDBJ databases">
        <title>Biocontrol and xenobiotic degradation properties of endophytic Pseudomonas fluorescens strain BRZ63.</title>
        <authorList>
            <person name="Chlebek D.A."/>
            <person name="Pinski A."/>
            <person name="Zur J.P."/>
            <person name="Michalska J."/>
            <person name="Hupert-Kocurek K.T."/>
        </authorList>
    </citation>
    <scope>NUCLEOTIDE SEQUENCE [LARGE SCALE GENOMIC DNA]</scope>
    <source>
        <strain evidence="1 2">BRZ63</strain>
    </source>
</reference>
<name>A0A4Y9T9Z3_PSEFL</name>
<dbReference type="RefSeq" id="WP_135196824.1">
    <property type="nucleotide sequence ID" value="NZ_SPVI01000015.1"/>
</dbReference>
<evidence type="ECO:0000313" key="2">
    <source>
        <dbReference type="Proteomes" id="UP000297322"/>
    </source>
</evidence>
<proteinExistence type="predicted"/>
<evidence type="ECO:0000313" key="1">
    <source>
        <dbReference type="EMBL" id="TFW41215.1"/>
    </source>
</evidence>
<accession>A0A4Y9T9Z3</accession>
<dbReference type="EMBL" id="SPVI01000015">
    <property type="protein sequence ID" value="TFW41215.1"/>
    <property type="molecule type" value="Genomic_DNA"/>
</dbReference>
<protein>
    <submittedName>
        <fullName evidence="1">Uncharacterized protein</fullName>
    </submittedName>
</protein>
<dbReference type="Proteomes" id="UP000297322">
    <property type="component" value="Unassembled WGS sequence"/>
</dbReference>